<dbReference type="WBParaSite" id="JU765_v2.g8065.t1">
    <property type="protein sequence ID" value="JU765_v2.g8065.t1"/>
    <property type="gene ID" value="JU765_v2.g8065"/>
</dbReference>
<sequence length="204" mass="23832">MVANSEYSRKFIKFWADYFYRLPNSFHGTDNGAIHQVFMEQHFKTNETQDQCFDLWQNSRNFDGLFTYQKCTRFALGDGSYFCDGKAKIIRKATWGWARDGWLTKTLIAPSDFMFHGWKVSKLGGEWVWPFKTPIFDATKCSPNSSLISFALTEKFMKTDDEIMGQLKAKRDETRKKYIETMKLLGKLCSDGKPPPFNMKCLNR</sequence>
<evidence type="ECO:0000313" key="1">
    <source>
        <dbReference type="Proteomes" id="UP000887576"/>
    </source>
</evidence>
<dbReference type="Proteomes" id="UP000887576">
    <property type="component" value="Unplaced"/>
</dbReference>
<reference evidence="2" key="1">
    <citation type="submission" date="2022-11" db="UniProtKB">
        <authorList>
            <consortium name="WormBaseParasite"/>
        </authorList>
    </citation>
    <scope>IDENTIFICATION</scope>
</reference>
<proteinExistence type="predicted"/>
<evidence type="ECO:0000313" key="2">
    <source>
        <dbReference type="WBParaSite" id="JU765_v2.g8065.t1"/>
    </source>
</evidence>
<organism evidence="1 2">
    <name type="scientific">Panagrolaimus sp. JU765</name>
    <dbReference type="NCBI Taxonomy" id="591449"/>
    <lineage>
        <taxon>Eukaryota</taxon>
        <taxon>Metazoa</taxon>
        <taxon>Ecdysozoa</taxon>
        <taxon>Nematoda</taxon>
        <taxon>Chromadorea</taxon>
        <taxon>Rhabditida</taxon>
        <taxon>Tylenchina</taxon>
        <taxon>Panagrolaimomorpha</taxon>
        <taxon>Panagrolaimoidea</taxon>
        <taxon>Panagrolaimidae</taxon>
        <taxon>Panagrolaimus</taxon>
    </lineage>
</organism>
<protein>
    <submittedName>
        <fullName evidence="2">Uncharacterized protein</fullName>
    </submittedName>
</protein>
<name>A0AC34RLS6_9BILA</name>
<accession>A0AC34RLS6</accession>